<gene>
    <name evidence="2" type="ORF">ZEAMMB73_Zm00001d017293</name>
</gene>
<evidence type="ECO:0000256" key="1">
    <source>
        <dbReference type="SAM" id="MobiDB-lite"/>
    </source>
</evidence>
<organism evidence="2">
    <name type="scientific">Zea mays</name>
    <name type="common">Maize</name>
    <dbReference type="NCBI Taxonomy" id="4577"/>
    <lineage>
        <taxon>Eukaryota</taxon>
        <taxon>Viridiplantae</taxon>
        <taxon>Streptophyta</taxon>
        <taxon>Embryophyta</taxon>
        <taxon>Tracheophyta</taxon>
        <taxon>Spermatophyta</taxon>
        <taxon>Magnoliopsida</taxon>
        <taxon>Liliopsida</taxon>
        <taxon>Poales</taxon>
        <taxon>Poaceae</taxon>
        <taxon>PACMAD clade</taxon>
        <taxon>Panicoideae</taxon>
        <taxon>Andropogonodae</taxon>
        <taxon>Andropogoneae</taxon>
        <taxon>Tripsacinae</taxon>
        <taxon>Zea</taxon>
    </lineage>
</organism>
<protein>
    <submittedName>
        <fullName evidence="2">Uncharacterized protein</fullName>
    </submittedName>
</protein>
<feature type="region of interest" description="Disordered" evidence="1">
    <location>
        <begin position="11"/>
        <end position="55"/>
    </location>
</feature>
<feature type="compositionally biased region" description="Basic and acidic residues" evidence="1">
    <location>
        <begin position="44"/>
        <end position="53"/>
    </location>
</feature>
<proteinExistence type="predicted"/>
<name>A0A1D6HDN7_MAIZE</name>
<evidence type="ECO:0000313" key="2">
    <source>
        <dbReference type="EMBL" id="AQK72796.1"/>
    </source>
</evidence>
<dbReference type="EMBL" id="CM000781">
    <property type="protein sequence ID" value="AQK72796.1"/>
    <property type="molecule type" value="Genomic_DNA"/>
</dbReference>
<reference evidence="2" key="1">
    <citation type="submission" date="2015-12" db="EMBL/GenBank/DDBJ databases">
        <title>Update maize B73 reference genome by single molecule sequencing technologies.</title>
        <authorList>
            <consortium name="Maize Genome Sequencing Project"/>
            <person name="Ware D."/>
        </authorList>
    </citation>
    <scope>NUCLEOTIDE SEQUENCE</scope>
    <source>
        <tissue evidence="2">Seedling</tissue>
    </source>
</reference>
<accession>A0A1D6HDN7</accession>
<sequence>MECDQYGACRGGNHRCQNGSSHAHACLDNGERETAGEGEGEGEGGEKHGEGRESMLIAESPVRGLLLQQRQMRRGVHEGELSRWRVQAGRGHAQVLLQEALLVHRSC</sequence>
<dbReference type="AlphaFoldDB" id="A0A1D6HDN7"/>